<evidence type="ECO:0000313" key="13">
    <source>
        <dbReference type="Proteomes" id="UP001056756"/>
    </source>
</evidence>
<keyword evidence="4 10" id="KW-0520">NAD</keyword>
<evidence type="ECO:0000313" key="12">
    <source>
        <dbReference type="EMBL" id="URN95042.1"/>
    </source>
</evidence>
<comment type="similarity">
    <text evidence="1 10">Belongs to the glycosyl hydrolase 4 family.</text>
</comment>
<evidence type="ECO:0000256" key="10">
    <source>
        <dbReference type="RuleBase" id="RU361152"/>
    </source>
</evidence>
<evidence type="ECO:0000256" key="1">
    <source>
        <dbReference type="ARBA" id="ARBA00010141"/>
    </source>
</evidence>
<evidence type="ECO:0000256" key="7">
    <source>
        <dbReference type="PIRSR" id="PIRSR601088-2"/>
    </source>
</evidence>
<proteinExistence type="inferred from homology"/>
<dbReference type="InterPro" id="IPR015955">
    <property type="entry name" value="Lactate_DH/Glyco_Ohase_4_C"/>
</dbReference>
<feature type="binding site" evidence="7">
    <location>
        <position position="151"/>
    </location>
    <ligand>
        <name>substrate</name>
    </ligand>
</feature>
<dbReference type="Proteomes" id="UP001056756">
    <property type="component" value="Chromosome"/>
</dbReference>
<feature type="binding site" evidence="8">
    <location>
        <position position="172"/>
    </location>
    <ligand>
        <name>Mn(2+)</name>
        <dbReference type="ChEBI" id="CHEBI:29035"/>
    </ligand>
</feature>
<dbReference type="PANTHER" id="PTHR32092">
    <property type="entry name" value="6-PHOSPHO-BETA-GLUCOSIDASE-RELATED"/>
    <property type="match status" value="1"/>
</dbReference>
<keyword evidence="8" id="KW-0533">Nickel</keyword>
<dbReference type="Pfam" id="PF02056">
    <property type="entry name" value="Glyco_hydro_4"/>
    <property type="match status" value="1"/>
</dbReference>
<dbReference type="PRINTS" id="PR00732">
    <property type="entry name" value="GLHYDRLASE4"/>
</dbReference>
<keyword evidence="2 8" id="KW-0479">Metal-binding</keyword>
<feature type="binding site" evidence="8">
    <location>
        <position position="202"/>
    </location>
    <ligand>
        <name>Mn(2+)</name>
        <dbReference type="ChEBI" id="CHEBI:29035"/>
    </ligand>
</feature>
<evidence type="ECO:0000256" key="2">
    <source>
        <dbReference type="ARBA" id="ARBA00022723"/>
    </source>
</evidence>
<dbReference type="GO" id="GO:0046872">
    <property type="term" value="F:metal ion binding"/>
    <property type="evidence" value="ECO:0007669"/>
    <property type="project" value="UniProtKB-KW"/>
</dbReference>
<evidence type="ECO:0000256" key="4">
    <source>
        <dbReference type="ARBA" id="ARBA00023027"/>
    </source>
</evidence>
<name>A0A9J6ZFT7_9BACL</name>
<dbReference type="Gene3D" id="3.90.110.10">
    <property type="entry name" value="Lactate dehydrogenase/glycoside hydrolase, family 4, C-terminal"/>
    <property type="match status" value="1"/>
</dbReference>
<dbReference type="GO" id="GO:0016616">
    <property type="term" value="F:oxidoreductase activity, acting on the CH-OH group of donors, NAD or NADP as acceptor"/>
    <property type="evidence" value="ECO:0007669"/>
    <property type="project" value="InterPro"/>
</dbReference>
<dbReference type="GO" id="GO:0004553">
    <property type="term" value="F:hydrolase activity, hydrolyzing O-glycosyl compounds"/>
    <property type="evidence" value="ECO:0007669"/>
    <property type="project" value="InterPro"/>
</dbReference>
<dbReference type="AlphaFoldDB" id="A0A9J6ZFT7"/>
<sequence length="437" mass="48337">MKKKPLKVAVIGGGSSYTPELIEGFIKHYDEFPIKELYLVDVAKGIDKLNIIGAMAKRMFAKAKIDIIIQTTLDRREAIKDATFVSTQIRVGQLEARALDERIPVELGLIGQETTGAGGFAKALRTIPVILDICKDIRELAPEAFMLNFTNPAGLVTEAVIKYGGVKSIGLCNLPIGLQMQIAELCNVDVDEVQLEMVGINHLNWTTRIIVSGEDITEQFLSESASGPGLNMKNIPDLDWDSQFLQSLKALPCPYHRYYYMRDEVLEKQIEDYKKGKTRAETVMQLEAELFELYKDEALDIKPPQLEQRGGAYYSEVAVNLMTAIYNNKKNIQIVNVRNNGIISCLPDDASIEVNAVIDANGAHPLGLTDQPGPQIRGLLQAVKAYEELTVEAIVHRSYNIALQALCIHPLIGSAAKAKAVLDRILEANKSYLPILS</sequence>
<keyword evidence="6 10" id="KW-0326">Glycosidase</keyword>
<evidence type="ECO:0000256" key="8">
    <source>
        <dbReference type="PIRSR" id="PIRSR601088-3"/>
    </source>
</evidence>
<keyword evidence="8" id="KW-0408">Iron</keyword>
<dbReference type="GO" id="GO:0005975">
    <property type="term" value="P:carbohydrate metabolic process"/>
    <property type="evidence" value="ECO:0007669"/>
    <property type="project" value="InterPro"/>
</dbReference>
<dbReference type="SUPFAM" id="SSF56327">
    <property type="entry name" value="LDH C-terminal domain-like"/>
    <property type="match status" value="1"/>
</dbReference>
<dbReference type="KEGG" id="plig:NAG76_01940"/>
<reference evidence="12" key="1">
    <citation type="submission" date="2022-05" db="EMBL/GenBank/DDBJ databases">
        <title>Novel bacterial taxa in a minimal lignocellulolytic consortium and its capacity to transform plastics disclosed by genome-resolved metagenomics.</title>
        <authorList>
            <person name="Rodriguez C.A.D."/>
            <person name="Diaz-Garcia L."/>
            <person name="Herrera K."/>
            <person name="Tarazona N.A."/>
            <person name="Sproer C."/>
            <person name="Overmann J."/>
            <person name="Jimenez D.J."/>
        </authorList>
    </citation>
    <scope>NUCLEOTIDE SEQUENCE</scope>
    <source>
        <strain evidence="12">MAG5</strain>
    </source>
</reference>
<feature type="site" description="Increases basicity of active site Tyr" evidence="9">
    <location>
        <position position="113"/>
    </location>
</feature>
<evidence type="ECO:0000256" key="9">
    <source>
        <dbReference type="PIRSR" id="PIRSR601088-4"/>
    </source>
</evidence>
<dbReference type="PROSITE" id="PS01324">
    <property type="entry name" value="GLYCOSYL_HYDROL_F4"/>
    <property type="match status" value="1"/>
</dbReference>
<evidence type="ECO:0000256" key="6">
    <source>
        <dbReference type="ARBA" id="ARBA00023295"/>
    </source>
</evidence>
<evidence type="ECO:0000256" key="3">
    <source>
        <dbReference type="ARBA" id="ARBA00022801"/>
    </source>
</evidence>
<feature type="binding site" evidence="7">
    <location>
        <position position="97"/>
    </location>
    <ligand>
        <name>substrate</name>
    </ligand>
</feature>
<keyword evidence="5 8" id="KW-0464">Manganese</keyword>
<dbReference type="InterPro" id="IPR036291">
    <property type="entry name" value="NAD(P)-bd_dom_sf"/>
</dbReference>
<dbReference type="InterPro" id="IPR022616">
    <property type="entry name" value="Glyco_hydro_4_C"/>
</dbReference>
<feature type="domain" description="Glycosyl hydrolase family 4 C-terminal" evidence="11">
    <location>
        <begin position="197"/>
        <end position="412"/>
    </location>
</feature>
<dbReference type="Gene3D" id="3.40.50.720">
    <property type="entry name" value="NAD(P)-binding Rossmann-like Domain"/>
    <property type="match status" value="1"/>
</dbReference>
<accession>A0A9J6ZFT7</accession>
<evidence type="ECO:0000259" key="11">
    <source>
        <dbReference type="Pfam" id="PF11975"/>
    </source>
</evidence>
<keyword evidence="3 10" id="KW-0378">Hydrolase</keyword>
<keyword evidence="8" id="KW-0170">Cobalt</keyword>
<dbReference type="SUPFAM" id="SSF51735">
    <property type="entry name" value="NAD(P)-binding Rossmann-fold domains"/>
    <property type="match status" value="1"/>
</dbReference>
<gene>
    <name evidence="12" type="ORF">NAG76_01940</name>
</gene>
<dbReference type="InterPro" id="IPR001088">
    <property type="entry name" value="Glyco_hydro_4"/>
</dbReference>
<organism evidence="12 13">
    <name type="scientific">Candidatus Pristimantibacillus lignocellulolyticus</name>
    <dbReference type="NCBI Taxonomy" id="2994561"/>
    <lineage>
        <taxon>Bacteria</taxon>
        <taxon>Bacillati</taxon>
        <taxon>Bacillota</taxon>
        <taxon>Bacilli</taxon>
        <taxon>Bacillales</taxon>
        <taxon>Paenibacillaceae</taxon>
        <taxon>Candidatus Pristimantibacillus</taxon>
    </lineage>
</organism>
<dbReference type="Pfam" id="PF11975">
    <property type="entry name" value="Glyco_hydro_4C"/>
    <property type="match status" value="1"/>
</dbReference>
<protein>
    <submittedName>
        <fullName evidence="12">6-phospho-beta-glucosidase</fullName>
    </submittedName>
</protein>
<comment type="cofactor">
    <cofactor evidence="10">
        <name>NAD(+)</name>
        <dbReference type="ChEBI" id="CHEBI:57540"/>
    </cofactor>
    <text evidence="10">Binds 1 NAD(+) per subunit.</text>
</comment>
<dbReference type="InterPro" id="IPR019802">
    <property type="entry name" value="GlycHydrolase_4_CS"/>
</dbReference>
<dbReference type="CDD" id="cd05296">
    <property type="entry name" value="GH4_P_beta_glucosidase"/>
    <property type="match status" value="1"/>
</dbReference>
<dbReference type="PANTHER" id="PTHR32092:SF5">
    <property type="entry name" value="6-PHOSPHO-BETA-GLUCOSIDASE"/>
    <property type="match status" value="1"/>
</dbReference>
<dbReference type="EMBL" id="CP097899">
    <property type="protein sequence ID" value="URN95042.1"/>
    <property type="molecule type" value="Genomic_DNA"/>
</dbReference>
<evidence type="ECO:0000256" key="5">
    <source>
        <dbReference type="ARBA" id="ARBA00023211"/>
    </source>
</evidence>